<dbReference type="InterPro" id="IPR027417">
    <property type="entry name" value="P-loop_NTPase"/>
</dbReference>
<evidence type="ECO:0000256" key="7">
    <source>
        <dbReference type="HAMAP-Rule" id="MF_00028"/>
    </source>
</evidence>
<name>A0ABV8UEI8_9PROT</name>
<dbReference type="SUPFAM" id="SSF52317">
    <property type="entry name" value="Class I glutamine amidotransferase-like"/>
    <property type="match status" value="1"/>
</dbReference>
<dbReference type="InterPro" id="IPR047045">
    <property type="entry name" value="CobQ_N"/>
</dbReference>
<dbReference type="Gene3D" id="3.40.50.300">
    <property type="entry name" value="P-loop containing nucleotide triphosphate hydrolases"/>
    <property type="match status" value="1"/>
</dbReference>
<feature type="domain" description="CobB/CobQ-like glutamine amidotransferase" evidence="9">
    <location>
        <begin position="253"/>
        <end position="437"/>
    </location>
</feature>
<evidence type="ECO:0000259" key="8">
    <source>
        <dbReference type="Pfam" id="PF01656"/>
    </source>
</evidence>
<dbReference type="PROSITE" id="PS51274">
    <property type="entry name" value="GATASE_COBBQ"/>
    <property type="match status" value="1"/>
</dbReference>
<dbReference type="InterPro" id="IPR002586">
    <property type="entry name" value="CobQ/CobB/MinD/ParA_Nub-bd_dom"/>
</dbReference>
<sequence length="485" mass="52086">MARSLMLQGTGSDVGKSVLVAGLCRAFHNRGLKVRPFKPQNMSNNAAVAKEGGEIGRAQWLQARAARVPPSVHMNPVLLKPESDTGAQIVLQGQVYGRAEAHTYQECKQDLFARVIESYERLKAEADLVLVEGAGSPAEVNLRATDIANMGFALPTQTPVALVGDINRGGVIAAVVGTYALLPPEERALIKGVIINQFRGDVRLFDGGLKTITEVTGWQDFGVVPFLRCVRDLPAEDAVVLEGASEKRKGHLRIVVPMLPRIANFDDLDPLRAEPGVEVIFIRPGTPLPRDGDLIVLPGTKATIADLRFLKAEGWDLDIKAHVRTGGRVLGICGGYQMLGIRVSDPNGVEGATGEEEGLGLLNVETILQKNKEVREVMAHAPVLGVDLVGYEIHTGDTISMGSGSPFILSGGASLGVMSKDGRVMGTYVHGLFEKAAFRQAFLSRCGKAGETLQDHSQRVDQTLDDLAEALEKHLDLDALYAASR</sequence>
<dbReference type="NCBIfam" id="TIGR00313">
    <property type="entry name" value="cobQ"/>
    <property type="match status" value="1"/>
</dbReference>
<accession>A0ABV8UEI8</accession>
<dbReference type="Gene3D" id="3.40.50.880">
    <property type="match status" value="1"/>
</dbReference>
<dbReference type="EMBL" id="JBHSCR010000014">
    <property type="protein sequence ID" value="MFC4349122.1"/>
    <property type="molecule type" value="Genomic_DNA"/>
</dbReference>
<evidence type="ECO:0000313" key="10">
    <source>
        <dbReference type="EMBL" id="MFC4349122.1"/>
    </source>
</evidence>
<reference evidence="11" key="1">
    <citation type="journal article" date="2019" name="Int. J. Syst. Evol. Microbiol.">
        <title>The Global Catalogue of Microorganisms (GCM) 10K type strain sequencing project: providing services to taxonomists for standard genome sequencing and annotation.</title>
        <authorList>
            <consortium name="The Broad Institute Genomics Platform"/>
            <consortium name="The Broad Institute Genome Sequencing Center for Infectious Disease"/>
            <person name="Wu L."/>
            <person name="Ma J."/>
        </authorList>
    </citation>
    <scope>NUCLEOTIDE SEQUENCE [LARGE SCALE GENOMIC DNA]</scope>
    <source>
        <strain evidence="11">CGMCC 1.15304</strain>
    </source>
</reference>
<evidence type="ECO:0000256" key="2">
    <source>
        <dbReference type="ARBA" id="ARBA00006205"/>
    </source>
</evidence>
<evidence type="ECO:0000256" key="1">
    <source>
        <dbReference type="ARBA" id="ARBA00004953"/>
    </source>
</evidence>
<dbReference type="Pfam" id="PF01656">
    <property type="entry name" value="CbiA"/>
    <property type="match status" value="1"/>
</dbReference>
<dbReference type="InterPro" id="IPR004459">
    <property type="entry name" value="CobQ_synth"/>
</dbReference>
<protein>
    <recommendedName>
        <fullName evidence="3 7">Cobyric acid synthase</fullName>
    </recommendedName>
</protein>
<dbReference type="InterPro" id="IPR029062">
    <property type="entry name" value="Class_I_gatase-like"/>
</dbReference>
<dbReference type="HAMAP" id="MF_00028">
    <property type="entry name" value="CobQ"/>
    <property type="match status" value="1"/>
</dbReference>
<feature type="active site" evidence="7">
    <location>
        <position position="430"/>
    </location>
</feature>
<dbReference type="PANTHER" id="PTHR21343">
    <property type="entry name" value="DETHIOBIOTIN SYNTHETASE"/>
    <property type="match status" value="1"/>
</dbReference>
<comment type="similarity">
    <text evidence="2 7">Belongs to the CobB/CobQ family. CobQ subfamily.</text>
</comment>
<dbReference type="SUPFAM" id="SSF52540">
    <property type="entry name" value="P-loop containing nucleoside triphosphate hydrolases"/>
    <property type="match status" value="1"/>
</dbReference>
<organism evidence="10 11">
    <name type="scientific">Kordiimonas lipolytica</name>
    <dbReference type="NCBI Taxonomy" id="1662421"/>
    <lineage>
        <taxon>Bacteria</taxon>
        <taxon>Pseudomonadati</taxon>
        <taxon>Pseudomonadota</taxon>
        <taxon>Alphaproteobacteria</taxon>
        <taxon>Kordiimonadales</taxon>
        <taxon>Kordiimonadaceae</taxon>
        <taxon>Kordiimonas</taxon>
    </lineage>
</organism>
<feature type="domain" description="CobQ/CobB/MinD/ParA nucleotide binding" evidence="8">
    <location>
        <begin position="6"/>
        <end position="237"/>
    </location>
</feature>
<gene>
    <name evidence="7" type="primary">cobQ</name>
    <name evidence="10" type="ORF">ACFO5Q_14805</name>
</gene>
<keyword evidence="4 7" id="KW-0169">Cobalamin biosynthesis</keyword>
<evidence type="ECO:0000256" key="4">
    <source>
        <dbReference type="ARBA" id="ARBA00022573"/>
    </source>
</evidence>
<evidence type="ECO:0000256" key="5">
    <source>
        <dbReference type="ARBA" id="ARBA00022962"/>
    </source>
</evidence>
<dbReference type="PANTHER" id="PTHR21343:SF1">
    <property type="entry name" value="COBYRIC ACID SYNTHASE"/>
    <property type="match status" value="1"/>
</dbReference>
<evidence type="ECO:0000313" key="11">
    <source>
        <dbReference type="Proteomes" id="UP001595776"/>
    </source>
</evidence>
<proteinExistence type="inferred from homology"/>
<dbReference type="Pfam" id="PF07685">
    <property type="entry name" value="GATase_3"/>
    <property type="match status" value="1"/>
</dbReference>
<evidence type="ECO:0000259" key="9">
    <source>
        <dbReference type="Pfam" id="PF07685"/>
    </source>
</evidence>
<dbReference type="Proteomes" id="UP001595776">
    <property type="component" value="Unassembled WGS sequence"/>
</dbReference>
<keyword evidence="5 7" id="KW-0315">Glutamine amidotransferase</keyword>
<dbReference type="NCBIfam" id="NF001989">
    <property type="entry name" value="PRK00784.1"/>
    <property type="match status" value="1"/>
</dbReference>
<dbReference type="InterPro" id="IPR033949">
    <property type="entry name" value="CobQ_GATase1"/>
</dbReference>
<feature type="active site" description="Nucleophile" evidence="7">
    <location>
        <position position="333"/>
    </location>
</feature>
<comment type="caution">
    <text evidence="10">The sequence shown here is derived from an EMBL/GenBank/DDBJ whole genome shotgun (WGS) entry which is preliminary data.</text>
</comment>
<keyword evidence="11" id="KW-1185">Reference proteome</keyword>
<comment type="function">
    <text evidence="6 7">Catalyzes amidations at positions B, D, E, and G on adenosylcobyrinic A,C-diamide. NH(2) groups are provided by glutamine, and one molecule of ATP is hydrogenolyzed for each amidation.</text>
</comment>
<comment type="pathway">
    <text evidence="1 7">Cofactor biosynthesis; adenosylcobalamin biosynthesis.</text>
</comment>
<dbReference type="RefSeq" id="WP_068143960.1">
    <property type="nucleotide sequence ID" value="NZ_JBHSCR010000014.1"/>
</dbReference>
<evidence type="ECO:0000256" key="3">
    <source>
        <dbReference type="ARBA" id="ARBA00019833"/>
    </source>
</evidence>
<evidence type="ECO:0000256" key="6">
    <source>
        <dbReference type="ARBA" id="ARBA00025166"/>
    </source>
</evidence>
<dbReference type="CDD" id="cd05389">
    <property type="entry name" value="CobQ_N"/>
    <property type="match status" value="1"/>
</dbReference>
<dbReference type="CDD" id="cd01750">
    <property type="entry name" value="GATase1_CobQ"/>
    <property type="match status" value="1"/>
</dbReference>
<dbReference type="InterPro" id="IPR011698">
    <property type="entry name" value="GATase_3"/>
</dbReference>